<name>A0AA38XP58_9EURO</name>
<evidence type="ECO:0000313" key="1">
    <source>
        <dbReference type="EMBL" id="KAJ9617113.1"/>
    </source>
</evidence>
<sequence length="137" mass="15185">MSHLQYFAYPGVGERNREKYGYNQAVRVGDRIECAGQGGWDPKTGEIPSDISAQIEQAFANVDLNLKHAGGKGWDQVFRITSYHVDLNEEALGAMVSSAAEWMPNHKPIWTLLGVAKLGEEEMKVEIDVVAHVGEEK</sequence>
<protein>
    <submittedName>
        <fullName evidence="1">NRAMP-like transporter smf-3</fullName>
    </submittedName>
</protein>
<organism evidence="1 2">
    <name type="scientific">Cladophialophora chaetospira</name>
    <dbReference type="NCBI Taxonomy" id="386627"/>
    <lineage>
        <taxon>Eukaryota</taxon>
        <taxon>Fungi</taxon>
        <taxon>Dikarya</taxon>
        <taxon>Ascomycota</taxon>
        <taxon>Pezizomycotina</taxon>
        <taxon>Eurotiomycetes</taxon>
        <taxon>Chaetothyriomycetidae</taxon>
        <taxon>Chaetothyriales</taxon>
        <taxon>Herpotrichiellaceae</taxon>
        <taxon>Cladophialophora</taxon>
    </lineage>
</organism>
<dbReference type="GO" id="GO:0005739">
    <property type="term" value="C:mitochondrion"/>
    <property type="evidence" value="ECO:0007669"/>
    <property type="project" value="TreeGrafter"/>
</dbReference>
<dbReference type="InterPro" id="IPR035959">
    <property type="entry name" value="RutC-like_sf"/>
</dbReference>
<comment type="caution">
    <text evidence="1">The sequence shown here is derived from an EMBL/GenBank/DDBJ whole genome shotgun (WGS) entry which is preliminary data.</text>
</comment>
<dbReference type="EMBL" id="JAPDRK010000001">
    <property type="protein sequence ID" value="KAJ9617113.1"/>
    <property type="molecule type" value="Genomic_DNA"/>
</dbReference>
<dbReference type="Gene3D" id="3.30.1330.40">
    <property type="entry name" value="RutC-like"/>
    <property type="match status" value="1"/>
</dbReference>
<dbReference type="PANTHER" id="PTHR11803">
    <property type="entry name" value="2-IMINOBUTANOATE/2-IMINOPROPANOATE DEAMINASE RIDA"/>
    <property type="match status" value="1"/>
</dbReference>
<dbReference type="Proteomes" id="UP001172673">
    <property type="component" value="Unassembled WGS sequence"/>
</dbReference>
<reference evidence="1" key="1">
    <citation type="submission" date="2022-10" db="EMBL/GenBank/DDBJ databases">
        <title>Culturing micro-colonial fungi from biological soil crusts in the Mojave desert and describing Neophaeococcomyces mojavensis, and introducing the new genera and species Taxawa tesnikishii.</title>
        <authorList>
            <person name="Kurbessoian T."/>
            <person name="Stajich J.E."/>
        </authorList>
    </citation>
    <scope>NUCLEOTIDE SEQUENCE</scope>
    <source>
        <strain evidence="1">TK_41</strain>
    </source>
</reference>
<dbReference type="GO" id="GO:0005829">
    <property type="term" value="C:cytosol"/>
    <property type="evidence" value="ECO:0007669"/>
    <property type="project" value="TreeGrafter"/>
</dbReference>
<evidence type="ECO:0000313" key="2">
    <source>
        <dbReference type="Proteomes" id="UP001172673"/>
    </source>
</evidence>
<gene>
    <name evidence="1" type="primary">SMF3_1</name>
    <name evidence="1" type="ORF">H2200_000834</name>
</gene>
<dbReference type="InterPro" id="IPR006175">
    <property type="entry name" value="YjgF/YER057c/UK114"/>
</dbReference>
<proteinExistence type="predicted"/>
<dbReference type="GO" id="GO:0019239">
    <property type="term" value="F:deaminase activity"/>
    <property type="evidence" value="ECO:0007669"/>
    <property type="project" value="TreeGrafter"/>
</dbReference>
<dbReference type="PANTHER" id="PTHR11803:SF39">
    <property type="entry name" value="2-IMINOBUTANOATE_2-IMINOPROPANOATE DEAMINASE"/>
    <property type="match status" value="1"/>
</dbReference>
<dbReference type="AlphaFoldDB" id="A0AA38XP58"/>
<accession>A0AA38XP58</accession>
<dbReference type="Pfam" id="PF01042">
    <property type="entry name" value="Ribonuc_L-PSP"/>
    <property type="match status" value="1"/>
</dbReference>
<keyword evidence="2" id="KW-1185">Reference proteome</keyword>
<dbReference type="SUPFAM" id="SSF55298">
    <property type="entry name" value="YjgF-like"/>
    <property type="match status" value="1"/>
</dbReference>
<dbReference type="CDD" id="cd06152">
    <property type="entry name" value="YjgF_YER057c_UK114_like_4"/>
    <property type="match status" value="1"/>
</dbReference>